<comment type="caution">
    <text evidence="1">Lacks conserved residue(s) required for the propagation of feature annotation.</text>
</comment>
<feature type="binding site" evidence="1">
    <location>
        <position position="152"/>
    </location>
    <ligand>
        <name>Zn(2+)</name>
        <dbReference type="ChEBI" id="CHEBI:29105"/>
    </ligand>
</feature>
<name>A0AA47I5W9_9CLOT</name>
<proteinExistence type="predicted"/>
<keyword evidence="1" id="KW-0862">Zinc</keyword>
<dbReference type="Proteomes" id="UP001164733">
    <property type="component" value="Chromosome"/>
</dbReference>
<protein>
    <submittedName>
        <fullName evidence="3">NAD-dependent protein deacetylase, SIR2 family</fullName>
    </submittedName>
</protein>
<evidence type="ECO:0000313" key="3">
    <source>
        <dbReference type="EMBL" id="WAG59260.1"/>
    </source>
</evidence>
<dbReference type="PANTHER" id="PTHR11085">
    <property type="entry name" value="NAD-DEPENDENT PROTEIN DEACYLASE SIRTUIN-5, MITOCHONDRIAL-RELATED"/>
    <property type="match status" value="1"/>
</dbReference>
<evidence type="ECO:0000256" key="1">
    <source>
        <dbReference type="PROSITE-ProRule" id="PRU00236"/>
    </source>
</evidence>
<accession>A0AA47I5W9</accession>
<dbReference type="PROSITE" id="PS50305">
    <property type="entry name" value="SIRTUIN"/>
    <property type="match status" value="1"/>
</dbReference>
<dbReference type="InterPro" id="IPR026590">
    <property type="entry name" value="Ssirtuin_cat_dom"/>
</dbReference>
<gene>
    <name evidence="3" type="ORF">LL038_16645</name>
</gene>
<dbReference type="AlphaFoldDB" id="A0AA47I5W9"/>
<organism evidence="3 4">
    <name type="scientific">Clostridium estertheticum</name>
    <dbReference type="NCBI Taxonomy" id="238834"/>
    <lineage>
        <taxon>Bacteria</taxon>
        <taxon>Bacillati</taxon>
        <taxon>Bacillota</taxon>
        <taxon>Clostridia</taxon>
        <taxon>Eubacteriales</taxon>
        <taxon>Clostridiaceae</taxon>
        <taxon>Clostridium</taxon>
    </lineage>
</organism>
<dbReference type="EMBL" id="CP086239">
    <property type="protein sequence ID" value="WAG59260.1"/>
    <property type="molecule type" value="Genomic_DNA"/>
</dbReference>
<dbReference type="GO" id="GO:0046872">
    <property type="term" value="F:metal ion binding"/>
    <property type="evidence" value="ECO:0007669"/>
    <property type="project" value="UniProtKB-KW"/>
</dbReference>
<feature type="domain" description="Deacetylase sirtuin-type" evidence="2">
    <location>
        <begin position="11"/>
        <end position="294"/>
    </location>
</feature>
<reference evidence="3" key="1">
    <citation type="submission" date="2021-11" db="EMBL/GenBank/DDBJ databases">
        <title>Clostridia strains as spoilage organisms.</title>
        <authorList>
            <person name="Wambui J."/>
            <person name="Stevens M.J.A."/>
            <person name="Stephan R."/>
        </authorList>
    </citation>
    <scope>NUCLEOTIDE SEQUENCE</scope>
    <source>
        <strain evidence="3">CF009</strain>
    </source>
</reference>
<feature type="binding site" evidence="1">
    <location>
        <position position="192"/>
    </location>
    <ligand>
        <name>Zn(2+)</name>
        <dbReference type="ChEBI" id="CHEBI:29105"/>
    </ligand>
</feature>
<dbReference type="GO" id="GO:0070403">
    <property type="term" value="F:NAD+ binding"/>
    <property type="evidence" value="ECO:0007669"/>
    <property type="project" value="TreeGrafter"/>
</dbReference>
<dbReference type="InterPro" id="IPR050134">
    <property type="entry name" value="NAD-dep_sirtuin_deacylases"/>
</dbReference>
<evidence type="ECO:0000259" key="2">
    <source>
        <dbReference type="PROSITE" id="PS50305"/>
    </source>
</evidence>
<feature type="binding site" evidence="1">
    <location>
        <position position="156"/>
    </location>
    <ligand>
        <name>Zn(2+)</name>
        <dbReference type="ChEBI" id="CHEBI:29105"/>
    </ligand>
</feature>
<keyword evidence="1" id="KW-0479">Metal-binding</keyword>
<dbReference type="PANTHER" id="PTHR11085:SF10">
    <property type="entry name" value="NAD-DEPENDENT PROTEIN DEACYLASE SIRTUIN-5, MITOCHONDRIAL-RELATED"/>
    <property type="match status" value="1"/>
</dbReference>
<evidence type="ECO:0000313" key="4">
    <source>
        <dbReference type="Proteomes" id="UP001164733"/>
    </source>
</evidence>
<dbReference type="RefSeq" id="WP_216127039.1">
    <property type="nucleotide sequence ID" value="NZ_CP086239.1"/>
</dbReference>
<feature type="binding site" evidence="1">
    <location>
        <position position="189"/>
    </location>
    <ligand>
        <name>Zn(2+)</name>
        <dbReference type="ChEBI" id="CHEBI:29105"/>
    </ligand>
</feature>
<dbReference type="GO" id="GO:0017136">
    <property type="term" value="F:histone deacetylase activity, NAD-dependent"/>
    <property type="evidence" value="ECO:0007669"/>
    <property type="project" value="TreeGrafter"/>
</dbReference>
<sequence>MFIQNKISPSIKTYWDKICDVKKLIQESDRIIIGAGAGLSASGGISYTDKELFKKWFHMYCGKGYQTIIDMQSMFWDVNDENVTSYWAYWARHISKIFYEAPALKPYNDLFEIVKDKDYFICSTNVDGQFEKAGFPSDKIYGPQGSYSLFQCSKPCTDEVYDNKKMVDNMLANMNDDDVHIREEDIPRCPRCGRLLVPNLRKDDTFVQKPHMINTNVFQKYINESKGKKLVLLELGVGYNTPVIIRYPFENITEQYEYARLIRINMSYWEVPSKIAQKSIEINNDISKVLQDIL</sequence>